<proteinExistence type="predicted"/>
<dbReference type="AlphaFoldDB" id="A0A151QNY7"/>
<sequence>MVCQPKEHGGLGLRSMRNVNTTYMMKNCWSLITKSHKLWVQVVRSKYNYLDKIIPRVTKRSKISNLWQGICAAWSLVVPHIQWRVKNGQTIQFWYDVWLPTQTAIIQKALTFVPPVELFESVRDYITDTREWNIERLQVWLPSEMLETI</sequence>
<dbReference type="Proteomes" id="UP000075243">
    <property type="component" value="Unassembled WGS sequence"/>
</dbReference>
<accession>A0A151QNY7</accession>
<keyword evidence="2" id="KW-1185">Reference proteome</keyword>
<reference evidence="1" key="1">
    <citation type="journal article" date="2012" name="Nat. Biotechnol.">
        <title>Draft genome sequence of pigeonpea (Cajanus cajan), an orphan legume crop of resource-poor farmers.</title>
        <authorList>
            <person name="Varshney R.K."/>
            <person name="Chen W."/>
            <person name="Li Y."/>
            <person name="Bharti A.K."/>
            <person name="Saxena R.K."/>
            <person name="Schlueter J.A."/>
            <person name="Donoghue M.T."/>
            <person name="Azam S."/>
            <person name="Fan G."/>
            <person name="Whaley A.M."/>
            <person name="Farmer A.D."/>
            <person name="Sheridan J."/>
            <person name="Iwata A."/>
            <person name="Tuteja R."/>
            <person name="Penmetsa R.V."/>
            <person name="Wu W."/>
            <person name="Upadhyaya H.D."/>
            <person name="Yang S.P."/>
            <person name="Shah T."/>
            <person name="Saxena K.B."/>
            <person name="Michael T."/>
            <person name="McCombie W.R."/>
            <person name="Yang B."/>
            <person name="Zhang G."/>
            <person name="Yang H."/>
            <person name="Wang J."/>
            <person name="Spillane C."/>
            <person name="Cook D.R."/>
            <person name="May G.D."/>
            <person name="Xu X."/>
            <person name="Jackson S.A."/>
        </authorList>
    </citation>
    <scope>NUCLEOTIDE SEQUENCE [LARGE SCALE GENOMIC DNA]</scope>
</reference>
<evidence type="ECO:0000313" key="2">
    <source>
        <dbReference type="Proteomes" id="UP000075243"/>
    </source>
</evidence>
<dbReference type="Gramene" id="C.cajan_44718.t">
    <property type="protein sequence ID" value="C.cajan_44718.t.cds1"/>
    <property type="gene ID" value="C.cajan_44718"/>
</dbReference>
<name>A0A151QNY7_CAJCA</name>
<evidence type="ECO:0000313" key="1">
    <source>
        <dbReference type="EMBL" id="KYP32013.1"/>
    </source>
</evidence>
<gene>
    <name evidence="1" type="ORF">KK1_047414</name>
</gene>
<organism evidence="1 2">
    <name type="scientific">Cajanus cajan</name>
    <name type="common">Pigeon pea</name>
    <name type="synonym">Cajanus indicus</name>
    <dbReference type="NCBI Taxonomy" id="3821"/>
    <lineage>
        <taxon>Eukaryota</taxon>
        <taxon>Viridiplantae</taxon>
        <taxon>Streptophyta</taxon>
        <taxon>Embryophyta</taxon>
        <taxon>Tracheophyta</taxon>
        <taxon>Spermatophyta</taxon>
        <taxon>Magnoliopsida</taxon>
        <taxon>eudicotyledons</taxon>
        <taxon>Gunneridae</taxon>
        <taxon>Pentapetalae</taxon>
        <taxon>rosids</taxon>
        <taxon>fabids</taxon>
        <taxon>Fabales</taxon>
        <taxon>Fabaceae</taxon>
        <taxon>Papilionoideae</taxon>
        <taxon>50 kb inversion clade</taxon>
        <taxon>NPAAA clade</taxon>
        <taxon>indigoferoid/millettioid clade</taxon>
        <taxon>Phaseoleae</taxon>
        <taxon>Cajanus</taxon>
    </lineage>
</organism>
<protein>
    <submittedName>
        <fullName evidence="1">Ribonuclease H protein At1g65750 family</fullName>
    </submittedName>
</protein>
<dbReference type="EMBL" id="KQ485509">
    <property type="protein sequence ID" value="KYP32013.1"/>
    <property type="molecule type" value="Genomic_DNA"/>
</dbReference>